<dbReference type="Pfam" id="PF07714">
    <property type="entry name" value="PK_Tyr_Ser-Thr"/>
    <property type="match status" value="1"/>
</dbReference>
<reference evidence="14 16" key="2">
    <citation type="journal article" date="2013" name="Nature">
        <title>Insights into bilaterian evolution from three spiralian genomes.</title>
        <authorList>
            <person name="Simakov O."/>
            <person name="Marletaz F."/>
            <person name="Cho S.J."/>
            <person name="Edsinger-Gonzales E."/>
            <person name="Havlak P."/>
            <person name="Hellsten U."/>
            <person name="Kuo D.H."/>
            <person name="Larsson T."/>
            <person name="Lv J."/>
            <person name="Arendt D."/>
            <person name="Savage R."/>
            <person name="Osoegawa K."/>
            <person name="de Jong P."/>
            <person name="Grimwood J."/>
            <person name="Chapman J.A."/>
            <person name="Shapiro H."/>
            <person name="Aerts A."/>
            <person name="Otillar R.P."/>
            <person name="Terry A.Y."/>
            <person name="Boore J.L."/>
            <person name="Grigoriev I.V."/>
            <person name="Lindberg D.R."/>
            <person name="Seaver E.C."/>
            <person name="Weisblat D.A."/>
            <person name="Putnam N.H."/>
            <person name="Rokhsar D.S."/>
        </authorList>
    </citation>
    <scope>NUCLEOTIDE SEQUENCE</scope>
</reference>
<gene>
    <name evidence="15" type="primary">20216646</name>
    <name evidence="14" type="ORF">HELRODRAFT_86641</name>
</gene>
<keyword evidence="16" id="KW-1185">Reference proteome</keyword>
<keyword evidence="9" id="KW-0479">Metal-binding</keyword>
<evidence type="ECO:0000256" key="11">
    <source>
        <dbReference type="RuleBase" id="RU000304"/>
    </source>
</evidence>
<evidence type="ECO:0000313" key="14">
    <source>
        <dbReference type="EMBL" id="ESN95564.1"/>
    </source>
</evidence>
<evidence type="ECO:0000256" key="5">
    <source>
        <dbReference type="ARBA" id="ARBA00022741"/>
    </source>
</evidence>
<keyword evidence="3 11" id="KW-0723">Serine/threonine-protein kinase</keyword>
<dbReference type="InterPro" id="IPR000719">
    <property type="entry name" value="Prot_kinase_dom"/>
</dbReference>
<protein>
    <recommendedName>
        <fullName evidence="2">non-specific serine/threonine protein kinase</fullName>
        <ecNumber evidence="2">2.7.11.1</ecNumber>
    </recommendedName>
</protein>
<dbReference type="InterPro" id="IPR017441">
    <property type="entry name" value="Protein_kinase_ATP_BS"/>
</dbReference>
<accession>T1G6E9</accession>
<dbReference type="Gene3D" id="1.10.510.10">
    <property type="entry name" value="Transferase(Phosphotransferase) domain 1"/>
    <property type="match status" value="1"/>
</dbReference>
<dbReference type="InterPro" id="IPR051681">
    <property type="entry name" value="Ser/Thr_Kinases-Pseudokinases"/>
</dbReference>
<keyword evidence="5 10" id="KW-0547">Nucleotide-binding</keyword>
<sequence>RRDSNEDWEIPKDDIKEGPKIGSGSFGTVFKGQWYGPVAIKKLNVQEPTPAQLQAFKNEVTVLRKTRHANILLFMGCISKPELAIVTQWCKGSSLYKHLHVEVNRFELSLLVDIARQTAQGMDYLHAKNIIHRDLKSNNIFLDDNYCVKIGDFGLATVKQRWSGTGSYQCQQPSGSVMWMSPEIIRMKNSDPYTFKSDVYAYGIVLYELVSGQLPYKIRERDQIMYLVATRRLKPDLTQVRSDIPKSLVNLLERCIQFDPEERPLFHDILRSLEQLVLKMPKTTRSTSLPNLNRSSTFGGDDGDYDNINCMSPRTPITSDHFYSYPNNNNINIINNITIANNNNNIAFR</sequence>
<dbReference type="PRINTS" id="PR00109">
    <property type="entry name" value="TYRKINASE"/>
</dbReference>
<dbReference type="InterPro" id="IPR008271">
    <property type="entry name" value="Ser/Thr_kinase_AS"/>
</dbReference>
<dbReference type="OMA" id="AVHICQY"/>
<dbReference type="GO" id="GO:0004672">
    <property type="term" value="F:protein kinase activity"/>
    <property type="evidence" value="ECO:0000318"/>
    <property type="project" value="GO_Central"/>
</dbReference>
<dbReference type="SUPFAM" id="SSF56112">
    <property type="entry name" value="Protein kinase-like (PK-like)"/>
    <property type="match status" value="1"/>
</dbReference>
<keyword evidence="9" id="KW-0460">Magnesium</keyword>
<evidence type="ECO:0000256" key="12">
    <source>
        <dbReference type="SAM" id="MobiDB-lite"/>
    </source>
</evidence>
<feature type="binding site" evidence="9">
    <location>
        <position position="139"/>
    </location>
    <ligand>
        <name>Mg(2+)</name>
        <dbReference type="ChEBI" id="CHEBI:18420"/>
    </ligand>
</feature>
<dbReference type="SMART" id="SM00220">
    <property type="entry name" value="S_TKc"/>
    <property type="match status" value="1"/>
</dbReference>
<dbReference type="InterPro" id="IPR011009">
    <property type="entry name" value="Kinase-like_dom_sf"/>
</dbReference>
<dbReference type="GO" id="GO:0046872">
    <property type="term" value="F:metal ion binding"/>
    <property type="evidence" value="ECO:0007669"/>
    <property type="project" value="UniProtKB-KW"/>
</dbReference>
<dbReference type="EMBL" id="KB097519">
    <property type="protein sequence ID" value="ESN95564.1"/>
    <property type="molecule type" value="Genomic_DNA"/>
</dbReference>
<feature type="region of interest" description="Disordered" evidence="12">
    <location>
        <begin position="1"/>
        <end position="21"/>
    </location>
</feature>
<dbReference type="PANTHER" id="PTHR44329">
    <property type="entry name" value="SERINE/THREONINE-PROTEIN KINASE TNNI3K-RELATED"/>
    <property type="match status" value="1"/>
</dbReference>
<dbReference type="GeneID" id="20216646"/>
<dbReference type="PROSITE" id="PS00107">
    <property type="entry name" value="PROTEIN_KINASE_ATP"/>
    <property type="match status" value="1"/>
</dbReference>
<dbReference type="EC" id="2.7.11.1" evidence="2"/>
<feature type="compositionally biased region" description="Basic and acidic residues" evidence="12">
    <location>
        <begin position="1"/>
        <end position="19"/>
    </location>
</feature>
<dbReference type="CDD" id="cd14062">
    <property type="entry name" value="STKc_Raf"/>
    <property type="match status" value="1"/>
</dbReference>
<dbReference type="PIRSF" id="PIRSF000615">
    <property type="entry name" value="TyrPK_CSF1-R"/>
    <property type="match status" value="1"/>
</dbReference>
<evidence type="ECO:0000256" key="9">
    <source>
        <dbReference type="PIRSR" id="PIRSR000615-3"/>
    </source>
</evidence>
<dbReference type="OrthoDB" id="774951at2759"/>
<dbReference type="STRING" id="6412.T1G6E9"/>
<proteinExistence type="inferred from homology"/>
<feature type="domain" description="Protein kinase" evidence="13">
    <location>
        <begin position="15"/>
        <end position="277"/>
    </location>
</feature>
<dbReference type="PANTHER" id="PTHR44329:SF262">
    <property type="entry name" value="RAF HOMOLOG SERINE_THREONINE-PROTEIN KINASE RAF"/>
    <property type="match status" value="1"/>
</dbReference>
<dbReference type="RefSeq" id="XP_009026307.1">
    <property type="nucleotide sequence ID" value="XM_009028059.1"/>
</dbReference>
<dbReference type="PROSITE" id="PS00108">
    <property type="entry name" value="PROTEIN_KINASE_ST"/>
    <property type="match status" value="1"/>
</dbReference>
<keyword evidence="4" id="KW-0808">Transferase</keyword>
<dbReference type="eggNOG" id="KOG0193">
    <property type="taxonomic scope" value="Eukaryota"/>
</dbReference>
<feature type="active site" description="Proton acceptor" evidence="8">
    <location>
        <position position="134"/>
    </location>
</feature>
<evidence type="ECO:0000256" key="3">
    <source>
        <dbReference type="ARBA" id="ARBA00022527"/>
    </source>
</evidence>
<reference evidence="15" key="3">
    <citation type="submission" date="2015-06" db="UniProtKB">
        <authorList>
            <consortium name="EnsemblMetazoa"/>
        </authorList>
    </citation>
    <scope>IDENTIFICATION</scope>
</reference>
<evidence type="ECO:0000256" key="7">
    <source>
        <dbReference type="ARBA" id="ARBA00022840"/>
    </source>
</evidence>
<evidence type="ECO:0000256" key="8">
    <source>
        <dbReference type="PIRSR" id="PIRSR000615-1"/>
    </source>
</evidence>
<keyword evidence="6" id="KW-0418">Kinase</keyword>
<evidence type="ECO:0000256" key="10">
    <source>
        <dbReference type="PROSITE-ProRule" id="PRU10141"/>
    </source>
</evidence>
<dbReference type="PROSITE" id="PS50011">
    <property type="entry name" value="PROTEIN_KINASE_DOM"/>
    <property type="match status" value="1"/>
</dbReference>
<dbReference type="AlphaFoldDB" id="T1G6E9"/>
<dbReference type="EMBL" id="AMQM01006813">
    <property type="status" value="NOT_ANNOTATED_CDS"/>
    <property type="molecule type" value="Genomic_DNA"/>
</dbReference>
<dbReference type="FunFam" id="3.30.200.20:FF:000024">
    <property type="entry name" value="B-Raf proto-oncogene serine/threonine-protein kinase"/>
    <property type="match status" value="1"/>
</dbReference>
<reference evidence="16" key="1">
    <citation type="submission" date="2012-12" db="EMBL/GenBank/DDBJ databases">
        <authorList>
            <person name="Hellsten U."/>
            <person name="Grimwood J."/>
            <person name="Chapman J.A."/>
            <person name="Shapiro H."/>
            <person name="Aerts A."/>
            <person name="Otillar R.P."/>
            <person name="Terry A.Y."/>
            <person name="Boore J.L."/>
            <person name="Simakov O."/>
            <person name="Marletaz F."/>
            <person name="Cho S.-J."/>
            <person name="Edsinger-Gonzales E."/>
            <person name="Havlak P."/>
            <person name="Kuo D.-H."/>
            <person name="Larsson T."/>
            <person name="Lv J."/>
            <person name="Arendt D."/>
            <person name="Savage R."/>
            <person name="Osoegawa K."/>
            <person name="de Jong P."/>
            <person name="Lindberg D.R."/>
            <person name="Seaver E.C."/>
            <person name="Weisblat D.A."/>
            <person name="Putnam N.H."/>
            <person name="Grigoriev I.V."/>
            <person name="Rokhsar D.S."/>
        </authorList>
    </citation>
    <scope>NUCLEOTIDE SEQUENCE</scope>
</reference>
<dbReference type="HOGENOM" id="CLU_000288_7_35_1"/>
<dbReference type="EnsemblMetazoa" id="HelroT86641">
    <property type="protein sequence ID" value="HelroP86641"/>
    <property type="gene ID" value="HelroG86641"/>
</dbReference>
<dbReference type="GO" id="GO:0005524">
    <property type="term" value="F:ATP binding"/>
    <property type="evidence" value="ECO:0007669"/>
    <property type="project" value="UniProtKB-UniRule"/>
</dbReference>
<dbReference type="InParanoid" id="T1G6E9"/>
<dbReference type="GO" id="GO:0007265">
    <property type="term" value="P:Ras protein signal transduction"/>
    <property type="evidence" value="ECO:0000318"/>
    <property type="project" value="GO_Central"/>
</dbReference>
<evidence type="ECO:0000313" key="15">
    <source>
        <dbReference type="EnsemblMetazoa" id="HelroP86641"/>
    </source>
</evidence>
<dbReference type="InterPro" id="IPR001245">
    <property type="entry name" value="Ser-Thr/Tyr_kinase_cat_dom"/>
</dbReference>
<dbReference type="Proteomes" id="UP000015101">
    <property type="component" value="Unassembled WGS sequence"/>
</dbReference>
<dbReference type="EMBL" id="AMQM01006812">
    <property type="status" value="NOT_ANNOTATED_CDS"/>
    <property type="molecule type" value="Genomic_DNA"/>
</dbReference>
<evidence type="ECO:0000256" key="1">
    <source>
        <dbReference type="ARBA" id="ARBA00010507"/>
    </source>
</evidence>
<feature type="binding site" evidence="10">
    <location>
        <position position="42"/>
    </location>
    <ligand>
        <name>ATP</name>
        <dbReference type="ChEBI" id="CHEBI:30616"/>
    </ligand>
</feature>
<feature type="binding site" evidence="9">
    <location>
        <position position="152"/>
    </location>
    <ligand>
        <name>Mg(2+)</name>
        <dbReference type="ChEBI" id="CHEBI:18420"/>
    </ligand>
</feature>
<dbReference type="GO" id="GO:0004674">
    <property type="term" value="F:protein serine/threonine kinase activity"/>
    <property type="evidence" value="ECO:0007669"/>
    <property type="project" value="UniProtKB-KW"/>
</dbReference>
<evidence type="ECO:0000259" key="13">
    <source>
        <dbReference type="PROSITE" id="PS50011"/>
    </source>
</evidence>
<evidence type="ECO:0000256" key="2">
    <source>
        <dbReference type="ARBA" id="ARBA00012513"/>
    </source>
</evidence>
<organism evidence="15 16">
    <name type="scientific">Helobdella robusta</name>
    <name type="common">Californian leech</name>
    <dbReference type="NCBI Taxonomy" id="6412"/>
    <lineage>
        <taxon>Eukaryota</taxon>
        <taxon>Metazoa</taxon>
        <taxon>Spiralia</taxon>
        <taxon>Lophotrochozoa</taxon>
        <taxon>Annelida</taxon>
        <taxon>Clitellata</taxon>
        <taxon>Hirudinea</taxon>
        <taxon>Rhynchobdellida</taxon>
        <taxon>Glossiphoniidae</taxon>
        <taxon>Helobdella</taxon>
    </lineage>
</organism>
<dbReference type="Gene3D" id="3.30.200.20">
    <property type="entry name" value="Phosphorylase Kinase, domain 1"/>
    <property type="match status" value="1"/>
</dbReference>
<evidence type="ECO:0000256" key="4">
    <source>
        <dbReference type="ARBA" id="ARBA00022679"/>
    </source>
</evidence>
<name>T1G6E9_HELRO</name>
<dbReference type="KEGG" id="hro:HELRODRAFT_86641"/>
<dbReference type="CTD" id="20216646"/>
<comment type="similarity">
    <text evidence="1">Belongs to the protein kinase superfamily. TKL Ser/Thr protein kinase family. RAF subfamily.</text>
</comment>
<keyword evidence="7 10" id="KW-0067">ATP-binding</keyword>
<evidence type="ECO:0000256" key="6">
    <source>
        <dbReference type="ARBA" id="ARBA00022777"/>
    </source>
</evidence>
<evidence type="ECO:0000313" key="16">
    <source>
        <dbReference type="Proteomes" id="UP000015101"/>
    </source>
</evidence>
<dbReference type="GO" id="GO:0005737">
    <property type="term" value="C:cytoplasm"/>
    <property type="evidence" value="ECO:0000318"/>
    <property type="project" value="GO_Central"/>
</dbReference>